<reference evidence="6" key="1">
    <citation type="submission" date="2020-01" db="EMBL/GenBank/DDBJ databases">
        <authorList>
            <person name="Meier V. D."/>
            <person name="Meier V D."/>
        </authorList>
    </citation>
    <scope>NUCLEOTIDE SEQUENCE</scope>
    <source>
        <strain evidence="6">HLG_WM_MAG_10</strain>
    </source>
</reference>
<evidence type="ECO:0000256" key="3">
    <source>
        <dbReference type="ARBA" id="ARBA00023237"/>
    </source>
</evidence>
<evidence type="ECO:0000256" key="4">
    <source>
        <dbReference type="PROSITE-ProRule" id="PRU00473"/>
    </source>
</evidence>
<evidence type="ECO:0000256" key="2">
    <source>
        <dbReference type="ARBA" id="ARBA00023136"/>
    </source>
</evidence>
<dbReference type="CDD" id="cd07185">
    <property type="entry name" value="OmpA_C-like"/>
    <property type="match status" value="1"/>
</dbReference>
<organism evidence="6">
    <name type="scientific">uncultured Aureispira sp</name>
    <dbReference type="NCBI Taxonomy" id="1331704"/>
    <lineage>
        <taxon>Bacteria</taxon>
        <taxon>Pseudomonadati</taxon>
        <taxon>Bacteroidota</taxon>
        <taxon>Saprospiria</taxon>
        <taxon>Saprospirales</taxon>
        <taxon>Saprospiraceae</taxon>
        <taxon>Aureispira</taxon>
        <taxon>environmental samples</taxon>
    </lineage>
</organism>
<dbReference type="InterPro" id="IPR050330">
    <property type="entry name" value="Bact_OuterMem_StrucFunc"/>
</dbReference>
<dbReference type="PANTHER" id="PTHR30329">
    <property type="entry name" value="STATOR ELEMENT OF FLAGELLAR MOTOR COMPLEX"/>
    <property type="match status" value="1"/>
</dbReference>
<sequence>MTPTFPKSIYLVLFIIIGFLSTSQAQGNLSYKLNFETAASKLPQTVIDTLVTHLQTWQDYKIILEGHTDNIGSLAYNQKLSLARVNEIKSILVHHKIEPKRIIILASGASKPIADNKTVEGRAKNRRVEVLLTTQVLDKALVLEKTKQLNEKLFALINKRGTTHQINPNIEQTILAKQGTRVKIPANAFEVPEGAKVLLKVTEVYRKSDMILQNLATVSNGHALETGGMIKIEAFANGLPIQLKEGMALGVEVPTEQVEDSMQLFASEVAEDGSINWVQPQPLARKTRYVAPPNLNWNISSPRNNLLMEPEEPLNPTFVKEPKPVDSSSYYVLKARVKTLSETPYKNYRNYKTVKGLFGKHKVKKSKKDSINYLVSVQKMLKSLQHKISGQERRMLQDQQLIEDYKAYVATLEQHKDWEQKRDSIYLKNLLVVTKNRDLNKMLQFSTALKERDYFKYWSGIYGIDITGSRAYNAVGFEGNEGDSLLCIKAIASKDTLTVNMIRQYKYKEKLMLSIYQTETVEEAYIAHCKYRAYKKYKAIADAQNITIEEAIQREQIQKNWVEESRYLFQMANLGNYINCDFFPRMVPAELLVTTTLNLPLSIGVAKTMMVFKNYNTVMAADVGLYVNSNQCSWRNVPLEEPVKIVSIYIDANEQMQVAIQEVNIQKELPALVYQPMTEQEFLRALSKVNALTMN</sequence>
<dbReference type="Gene3D" id="3.30.1330.60">
    <property type="entry name" value="OmpA-like domain"/>
    <property type="match status" value="1"/>
</dbReference>
<evidence type="ECO:0000259" key="5">
    <source>
        <dbReference type="PROSITE" id="PS51123"/>
    </source>
</evidence>
<keyword evidence="2 4" id="KW-0472">Membrane</keyword>
<dbReference type="PRINTS" id="PR01021">
    <property type="entry name" value="OMPADOMAIN"/>
</dbReference>
<dbReference type="Pfam" id="PF00691">
    <property type="entry name" value="OmpA"/>
    <property type="match status" value="1"/>
</dbReference>
<dbReference type="EMBL" id="CACVAQ010000469">
    <property type="protein sequence ID" value="CAA6829191.1"/>
    <property type="molecule type" value="Genomic_DNA"/>
</dbReference>
<dbReference type="PANTHER" id="PTHR30329:SF21">
    <property type="entry name" value="LIPOPROTEIN YIAD-RELATED"/>
    <property type="match status" value="1"/>
</dbReference>
<evidence type="ECO:0000256" key="1">
    <source>
        <dbReference type="ARBA" id="ARBA00004442"/>
    </source>
</evidence>
<comment type="subcellular location">
    <subcellularLocation>
        <location evidence="1">Cell outer membrane</location>
    </subcellularLocation>
</comment>
<dbReference type="InterPro" id="IPR006664">
    <property type="entry name" value="OMP_bac"/>
</dbReference>
<dbReference type="SUPFAM" id="SSF103088">
    <property type="entry name" value="OmpA-like"/>
    <property type="match status" value="1"/>
</dbReference>
<dbReference type="InterPro" id="IPR006665">
    <property type="entry name" value="OmpA-like"/>
</dbReference>
<accession>A0A6S6UFE2</accession>
<keyword evidence="3" id="KW-0998">Cell outer membrane</keyword>
<dbReference type="GO" id="GO:0009279">
    <property type="term" value="C:cell outer membrane"/>
    <property type="evidence" value="ECO:0007669"/>
    <property type="project" value="UniProtKB-SubCell"/>
</dbReference>
<evidence type="ECO:0000313" key="6">
    <source>
        <dbReference type="EMBL" id="CAA6829191.1"/>
    </source>
</evidence>
<gene>
    <name evidence="6" type="ORF">HELGO_WM23986</name>
</gene>
<dbReference type="PROSITE" id="PS51123">
    <property type="entry name" value="OMPA_2"/>
    <property type="match status" value="1"/>
</dbReference>
<dbReference type="InterPro" id="IPR036737">
    <property type="entry name" value="OmpA-like_sf"/>
</dbReference>
<name>A0A6S6UFE2_9BACT</name>
<feature type="domain" description="OmpA-like" evidence="5">
    <location>
        <begin position="22"/>
        <end position="136"/>
    </location>
</feature>
<dbReference type="AlphaFoldDB" id="A0A6S6UFE2"/>
<proteinExistence type="predicted"/>
<protein>
    <recommendedName>
        <fullName evidence="5">OmpA-like domain-containing protein</fullName>
    </recommendedName>
</protein>